<dbReference type="AlphaFoldDB" id="A0AAV1HZY3"/>
<proteinExistence type="predicted"/>
<accession>A0AAV1HZY3</accession>
<dbReference type="GO" id="GO:0000175">
    <property type="term" value="F:3'-5'-RNA exonuclease activity"/>
    <property type="evidence" value="ECO:0007669"/>
    <property type="project" value="TreeGrafter"/>
</dbReference>
<reference evidence="3 4" key="1">
    <citation type="submission" date="2023-10" db="EMBL/GenBank/DDBJ databases">
        <authorList>
            <person name="Maclean D."/>
            <person name="Macfadyen A."/>
        </authorList>
    </citation>
    <scope>NUCLEOTIDE SEQUENCE [LARGE SCALE GENOMIC DNA]</scope>
</reference>
<evidence type="ECO:0000256" key="1">
    <source>
        <dbReference type="SAM" id="MobiDB-lite"/>
    </source>
</evidence>
<dbReference type="Proteomes" id="UP001314263">
    <property type="component" value="Unassembled WGS sequence"/>
</dbReference>
<evidence type="ECO:0000313" key="4">
    <source>
        <dbReference type="Proteomes" id="UP001314263"/>
    </source>
</evidence>
<evidence type="ECO:0000259" key="2">
    <source>
        <dbReference type="Pfam" id="PF03372"/>
    </source>
</evidence>
<name>A0AAV1HZY3_9CHLO</name>
<dbReference type="PANTHER" id="PTHR12121:SF100">
    <property type="entry name" value="POLY(A)-SPECIFIC RIBONUCLEASE"/>
    <property type="match status" value="1"/>
</dbReference>
<dbReference type="InterPro" id="IPR005135">
    <property type="entry name" value="Endo/exonuclease/phosphatase"/>
</dbReference>
<dbReference type="InterPro" id="IPR050410">
    <property type="entry name" value="CCR4/nocturin_mRNA_transcr"/>
</dbReference>
<dbReference type="InterPro" id="IPR036691">
    <property type="entry name" value="Endo/exonu/phosph_ase_sf"/>
</dbReference>
<dbReference type="EMBL" id="CAUYUE010000003">
    <property type="protein sequence ID" value="CAK0755526.1"/>
    <property type="molecule type" value="Genomic_DNA"/>
</dbReference>
<dbReference type="SUPFAM" id="SSF56219">
    <property type="entry name" value="DNase I-like"/>
    <property type="match status" value="1"/>
</dbReference>
<comment type="caution">
    <text evidence="3">The sequence shown here is derived from an EMBL/GenBank/DDBJ whole genome shotgun (WGS) entry which is preliminary data.</text>
</comment>
<keyword evidence="4" id="KW-1185">Reference proteome</keyword>
<organism evidence="3 4">
    <name type="scientific">Coccomyxa viridis</name>
    <dbReference type="NCBI Taxonomy" id="1274662"/>
    <lineage>
        <taxon>Eukaryota</taxon>
        <taxon>Viridiplantae</taxon>
        <taxon>Chlorophyta</taxon>
        <taxon>core chlorophytes</taxon>
        <taxon>Trebouxiophyceae</taxon>
        <taxon>Trebouxiophyceae incertae sedis</taxon>
        <taxon>Coccomyxaceae</taxon>
        <taxon>Coccomyxa</taxon>
    </lineage>
</organism>
<sequence length="235" mass="25469">MQKEGFKGWHHPRSSTIEGPKEGPALFVRTAALEIHAHRVGCLRECLSESNEGSFWDLVRAEEREDGAVLALLTHRKTGKKLLAASTHLFWNPAFPDIKLAQAALLCKMITDFLRDHGANPDTPVILGGDFNSLWGKWESDPFDQVPAGGCLESGVYQLLTTGCVTSSHQDHPATRRGAADVPGFTSHGLIFQSAYKLADGRDPAVTNATGNFTGCLDYIFLRGFASVAHVLAVG</sequence>
<dbReference type="Gene3D" id="3.60.10.10">
    <property type="entry name" value="Endonuclease/exonuclease/phosphatase"/>
    <property type="match status" value="1"/>
</dbReference>
<dbReference type="PANTHER" id="PTHR12121">
    <property type="entry name" value="CARBON CATABOLITE REPRESSOR PROTEIN 4"/>
    <property type="match status" value="1"/>
</dbReference>
<dbReference type="Pfam" id="PF03372">
    <property type="entry name" value="Exo_endo_phos"/>
    <property type="match status" value="1"/>
</dbReference>
<evidence type="ECO:0000313" key="3">
    <source>
        <dbReference type="EMBL" id="CAK0755526.1"/>
    </source>
</evidence>
<gene>
    <name evidence="3" type="ORF">CVIRNUC_002381</name>
</gene>
<feature type="region of interest" description="Disordered" evidence="1">
    <location>
        <begin position="1"/>
        <end position="21"/>
    </location>
</feature>
<protein>
    <recommendedName>
        <fullName evidence="2">Endonuclease/exonuclease/phosphatase domain-containing protein</fullName>
    </recommendedName>
</protein>
<feature type="domain" description="Endonuclease/exonuclease/phosphatase" evidence="2">
    <location>
        <begin position="111"/>
        <end position="230"/>
    </location>
</feature>